<proteinExistence type="predicted"/>
<dbReference type="EMBL" id="CM001441">
    <property type="protein sequence ID" value="EHQ89565.1"/>
    <property type="molecule type" value="Genomic_DNA"/>
</dbReference>
<dbReference type="EMBL" id="CM001441">
    <property type="protein sequence ID" value="EHQ90191.1"/>
    <property type="molecule type" value="Genomic_DNA"/>
</dbReference>
<dbReference type="Proteomes" id="UP000005104">
    <property type="component" value="Chromosome"/>
</dbReference>
<dbReference type="STRING" id="768710.DesyoDRAFT_1815"/>
<dbReference type="OrthoDB" id="1808642at2"/>
<keyword evidence="4" id="KW-1185">Reference proteome</keyword>
<evidence type="ECO:0000313" key="4">
    <source>
        <dbReference type="Proteomes" id="UP000005104"/>
    </source>
</evidence>
<dbReference type="RefSeq" id="WP_007781996.1">
    <property type="nucleotide sequence ID" value="NZ_CM001441.1"/>
</dbReference>
<sequence length="113" mass="13199">MNRFNRDLKNLIQILLKNNVPAIYPAEIARMLHCEVEMIQTILFQMVEEEKLEQAYELHCGECGEIMWVYEDPDQLDGPSFPCHGCYTQMDSITMNETVCTFYPQGNKRVVYA</sequence>
<evidence type="ECO:0000313" key="3">
    <source>
        <dbReference type="EMBL" id="EHQ90191.1"/>
    </source>
</evidence>
<accession>H5Y4G7</accession>
<protein>
    <submittedName>
        <fullName evidence="2">Uncharacterized protein</fullName>
    </submittedName>
</protein>
<dbReference type="EMBL" id="CM001441">
    <property type="protein sequence ID" value="EHQ88940.1"/>
    <property type="molecule type" value="Genomic_DNA"/>
</dbReference>
<name>H5Y4G7_9FIRM</name>
<dbReference type="HOGENOM" id="CLU_2166876_0_0_9"/>
<dbReference type="AlphaFoldDB" id="H5Y4G7"/>
<evidence type="ECO:0000313" key="2">
    <source>
        <dbReference type="EMBL" id="EHQ89565.1"/>
    </source>
</evidence>
<organism evidence="2 4">
    <name type="scientific">Desulfosporosinus youngiae DSM 17734</name>
    <dbReference type="NCBI Taxonomy" id="768710"/>
    <lineage>
        <taxon>Bacteria</taxon>
        <taxon>Bacillati</taxon>
        <taxon>Bacillota</taxon>
        <taxon>Clostridia</taxon>
        <taxon>Eubacteriales</taxon>
        <taxon>Desulfitobacteriaceae</taxon>
        <taxon>Desulfosporosinus</taxon>
    </lineage>
</organism>
<reference evidence="2 4" key="1">
    <citation type="submission" date="2011-11" db="EMBL/GenBank/DDBJ databases">
        <title>The Noncontiguous Finished genome of Desulfosporosinus youngiae DSM 17734.</title>
        <authorList>
            <consortium name="US DOE Joint Genome Institute (JGI-PGF)"/>
            <person name="Lucas S."/>
            <person name="Han J."/>
            <person name="Lapidus A."/>
            <person name="Cheng J.-F."/>
            <person name="Goodwin L."/>
            <person name="Pitluck S."/>
            <person name="Peters L."/>
            <person name="Ovchinnikova G."/>
            <person name="Lu M."/>
            <person name="Land M.L."/>
            <person name="Hauser L."/>
            <person name="Pester M."/>
            <person name="Spring S."/>
            <person name="Ollivier B."/>
            <person name="Rattei T."/>
            <person name="Klenk H.-P."/>
            <person name="Wagner M."/>
            <person name="Loy A."/>
            <person name="Woyke T.J."/>
        </authorList>
    </citation>
    <scope>NUCLEOTIDE SEQUENCE [LARGE SCALE GENOMIC DNA]</scope>
    <source>
        <strain evidence="2 4">DSM 17734</strain>
    </source>
</reference>
<gene>
    <name evidence="1" type="ORF">DesyoDRAFT_1815</name>
    <name evidence="2" type="ORF">DesyoDRAFT_2492</name>
    <name evidence="3" type="ORF">DesyoDRAFT_3157</name>
</gene>
<evidence type="ECO:0000313" key="1">
    <source>
        <dbReference type="EMBL" id="EHQ88940.1"/>
    </source>
</evidence>